<accession>A0A0E9TZ39</accession>
<sequence length="26" mass="3034">MWSGAANVYQPRYQEVVGFRHIRAVV</sequence>
<name>A0A0E9TZ39_ANGAN</name>
<dbReference type="AlphaFoldDB" id="A0A0E9TZ39"/>
<organism evidence="1">
    <name type="scientific">Anguilla anguilla</name>
    <name type="common">European freshwater eel</name>
    <name type="synonym">Muraena anguilla</name>
    <dbReference type="NCBI Taxonomy" id="7936"/>
    <lineage>
        <taxon>Eukaryota</taxon>
        <taxon>Metazoa</taxon>
        <taxon>Chordata</taxon>
        <taxon>Craniata</taxon>
        <taxon>Vertebrata</taxon>
        <taxon>Euteleostomi</taxon>
        <taxon>Actinopterygii</taxon>
        <taxon>Neopterygii</taxon>
        <taxon>Teleostei</taxon>
        <taxon>Anguilliformes</taxon>
        <taxon>Anguillidae</taxon>
        <taxon>Anguilla</taxon>
    </lineage>
</organism>
<protein>
    <submittedName>
        <fullName evidence="1">Uncharacterized protein</fullName>
    </submittedName>
</protein>
<proteinExistence type="predicted"/>
<evidence type="ECO:0000313" key="1">
    <source>
        <dbReference type="EMBL" id="JAH58791.1"/>
    </source>
</evidence>
<dbReference type="EMBL" id="GBXM01049786">
    <property type="protein sequence ID" value="JAH58791.1"/>
    <property type="molecule type" value="Transcribed_RNA"/>
</dbReference>
<reference evidence="1" key="2">
    <citation type="journal article" date="2015" name="Fish Shellfish Immunol.">
        <title>Early steps in the European eel (Anguilla anguilla)-Vibrio vulnificus interaction in the gills: Role of the RtxA13 toxin.</title>
        <authorList>
            <person name="Callol A."/>
            <person name="Pajuelo D."/>
            <person name="Ebbesson L."/>
            <person name="Teles M."/>
            <person name="MacKenzie S."/>
            <person name="Amaro C."/>
        </authorList>
    </citation>
    <scope>NUCLEOTIDE SEQUENCE</scope>
</reference>
<reference evidence="1" key="1">
    <citation type="submission" date="2014-11" db="EMBL/GenBank/DDBJ databases">
        <authorList>
            <person name="Amaro Gonzalez C."/>
        </authorList>
    </citation>
    <scope>NUCLEOTIDE SEQUENCE</scope>
</reference>